<organism evidence="1 2">
    <name type="scientific">Shewanella septentrionalis</name>
    <dbReference type="NCBI Taxonomy" id="2952223"/>
    <lineage>
        <taxon>Bacteria</taxon>
        <taxon>Pseudomonadati</taxon>
        <taxon>Pseudomonadota</taxon>
        <taxon>Gammaproteobacteria</taxon>
        <taxon>Alteromonadales</taxon>
        <taxon>Shewanellaceae</taxon>
        <taxon>Shewanella</taxon>
    </lineage>
</organism>
<dbReference type="AlphaFoldDB" id="A0A9X3ATM7"/>
<sequence>MNGIKIRDISNTEVVVIDTNMYSLAEVQASAYLYTEFASFNFKSEKDSIAVEIVSFPNSDLRADDISHLFKNQLFMESLRTTISKKTEIERNLILAYAFSNTPLVG</sequence>
<dbReference type="EMBL" id="JAMTCC010000013">
    <property type="protein sequence ID" value="MCT7945632.1"/>
    <property type="molecule type" value="Genomic_DNA"/>
</dbReference>
<accession>A0A9X3ATM7</accession>
<evidence type="ECO:0000313" key="1">
    <source>
        <dbReference type="EMBL" id="MCT7945632.1"/>
    </source>
</evidence>
<proteinExistence type="predicted"/>
<keyword evidence="2" id="KW-1185">Reference proteome</keyword>
<reference evidence="1" key="1">
    <citation type="journal article" date="2023" name="Int. J. Syst. Evol. Microbiol.">
        <title>&lt;i&gt;Shewanella septentrionalis&lt;/i&gt; sp. nov. and &lt;i&gt;Shewanella holmiensis&lt;/i&gt; sp. nov., isolated from Baltic Sea water and sediments.</title>
        <authorList>
            <person name="Martin-Rodriguez A.J."/>
            <person name="Thorell K."/>
            <person name="Joffre E."/>
            <person name="Jensie-Markopoulos S."/>
            <person name="Moore E.R.B."/>
            <person name="Sjoling A."/>
        </authorList>
    </citation>
    <scope>NUCLEOTIDE SEQUENCE</scope>
    <source>
        <strain evidence="1">SP1W3</strain>
    </source>
</reference>
<dbReference type="RefSeq" id="WP_261272565.1">
    <property type="nucleotide sequence ID" value="NZ_JAMTCC010000013.1"/>
</dbReference>
<gene>
    <name evidence="1" type="ORF">NE536_09675</name>
</gene>
<evidence type="ECO:0000313" key="2">
    <source>
        <dbReference type="Proteomes" id="UP001155604"/>
    </source>
</evidence>
<evidence type="ECO:0008006" key="3">
    <source>
        <dbReference type="Google" id="ProtNLM"/>
    </source>
</evidence>
<comment type="caution">
    <text evidence="1">The sequence shown here is derived from an EMBL/GenBank/DDBJ whole genome shotgun (WGS) entry which is preliminary data.</text>
</comment>
<protein>
    <recommendedName>
        <fullName evidence="3">His-Xaa-Ser system protein HxsD</fullName>
    </recommendedName>
</protein>
<name>A0A9X3ATM7_9GAMM</name>
<dbReference type="Proteomes" id="UP001155604">
    <property type="component" value="Unassembled WGS sequence"/>
</dbReference>